<accession>A0A9D2EBR5</accession>
<evidence type="ECO:0000313" key="6">
    <source>
        <dbReference type="Proteomes" id="UP000824037"/>
    </source>
</evidence>
<dbReference type="AlphaFoldDB" id="A0A9D2EBR5"/>
<dbReference type="EMBL" id="DXBY01000054">
    <property type="protein sequence ID" value="HIZ34724.1"/>
    <property type="molecule type" value="Genomic_DNA"/>
</dbReference>
<dbReference type="PANTHER" id="PTHR30146:SF109">
    <property type="entry name" value="HTH-TYPE TRANSCRIPTIONAL REGULATOR GALS"/>
    <property type="match status" value="1"/>
</dbReference>
<proteinExistence type="predicted"/>
<name>A0A9D2EBR5_9MICO</name>
<dbReference type="SMART" id="SM00354">
    <property type="entry name" value="HTH_LACI"/>
    <property type="match status" value="1"/>
</dbReference>
<feature type="domain" description="HTH lacI-type" evidence="4">
    <location>
        <begin position="10"/>
        <end position="64"/>
    </location>
</feature>
<dbReference type="GO" id="GO:0003700">
    <property type="term" value="F:DNA-binding transcription factor activity"/>
    <property type="evidence" value="ECO:0007669"/>
    <property type="project" value="TreeGrafter"/>
</dbReference>
<evidence type="ECO:0000259" key="4">
    <source>
        <dbReference type="PROSITE" id="PS50932"/>
    </source>
</evidence>
<dbReference type="PROSITE" id="PS00356">
    <property type="entry name" value="HTH_LACI_1"/>
    <property type="match status" value="1"/>
</dbReference>
<dbReference type="CDD" id="cd01392">
    <property type="entry name" value="HTH_LacI"/>
    <property type="match status" value="1"/>
</dbReference>
<dbReference type="Gene3D" id="1.10.260.40">
    <property type="entry name" value="lambda repressor-like DNA-binding domains"/>
    <property type="match status" value="1"/>
</dbReference>
<organism evidence="5 6">
    <name type="scientific">Candidatus Ruania gallistercoris</name>
    <dbReference type="NCBI Taxonomy" id="2838746"/>
    <lineage>
        <taxon>Bacteria</taxon>
        <taxon>Bacillati</taxon>
        <taxon>Actinomycetota</taxon>
        <taxon>Actinomycetes</taxon>
        <taxon>Micrococcales</taxon>
        <taxon>Ruaniaceae</taxon>
        <taxon>Ruania</taxon>
    </lineage>
</organism>
<dbReference type="Gene3D" id="3.40.50.2300">
    <property type="match status" value="1"/>
</dbReference>
<evidence type="ECO:0000256" key="3">
    <source>
        <dbReference type="ARBA" id="ARBA00023163"/>
    </source>
</evidence>
<dbReference type="Proteomes" id="UP000824037">
    <property type="component" value="Unassembled WGS sequence"/>
</dbReference>
<keyword evidence="2" id="KW-0238">DNA-binding</keyword>
<dbReference type="PRINTS" id="PR00036">
    <property type="entry name" value="HTHLACI"/>
</dbReference>
<feature type="non-terminal residue" evidence="5">
    <location>
        <position position="108"/>
    </location>
</feature>
<dbReference type="PANTHER" id="PTHR30146">
    <property type="entry name" value="LACI-RELATED TRANSCRIPTIONAL REPRESSOR"/>
    <property type="match status" value="1"/>
</dbReference>
<reference evidence="5" key="2">
    <citation type="submission" date="2021-04" db="EMBL/GenBank/DDBJ databases">
        <authorList>
            <person name="Gilroy R."/>
        </authorList>
    </citation>
    <scope>NUCLEOTIDE SEQUENCE</scope>
    <source>
        <strain evidence="5">ChiGjej4B4-7305</strain>
    </source>
</reference>
<dbReference type="PROSITE" id="PS50932">
    <property type="entry name" value="HTH_LACI_2"/>
    <property type="match status" value="1"/>
</dbReference>
<gene>
    <name evidence="5" type="ORF">H9815_03010</name>
</gene>
<reference evidence="5" key="1">
    <citation type="journal article" date="2021" name="PeerJ">
        <title>Extensive microbial diversity within the chicken gut microbiome revealed by metagenomics and culture.</title>
        <authorList>
            <person name="Gilroy R."/>
            <person name="Ravi A."/>
            <person name="Getino M."/>
            <person name="Pursley I."/>
            <person name="Horton D.L."/>
            <person name="Alikhan N.F."/>
            <person name="Baker D."/>
            <person name="Gharbi K."/>
            <person name="Hall N."/>
            <person name="Watson M."/>
            <person name="Adriaenssens E.M."/>
            <person name="Foster-Nyarko E."/>
            <person name="Jarju S."/>
            <person name="Secka A."/>
            <person name="Antonio M."/>
            <person name="Oren A."/>
            <person name="Chaudhuri R.R."/>
            <person name="La Ragione R."/>
            <person name="Hildebrand F."/>
            <person name="Pallen M.J."/>
        </authorList>
    </citation>
    <scope>NUCLEOTIDE SEQUENCE</scope>
    <source>
        <strain evidence="5">ChiGjej4B4-7305</strain>
    </source>
</reference>
<dbReference type="InterPro" id="IPR000843">
    <property type="entry name" value="HTH_LacI"/>
</dbReference>
<keyword evidence="3" id="KW-0804">Transcription</keyword>
<dbReference type="SUPFAM" id="SSF53822">
    <property type="entry name" value="Periplasmic binding protein-like I"/>
    <property type="match status" value="1"/>
</dbReference>
<evidence type="ECO:0000313" key="5">
    <source>
        <dbReference type="EMBL" id="HIZ34724.1"/>
    </source>
</evidence>
<sequence>MNGRRSHTRPTLVDVAEIAGVSFKTVSRVVNGVATVDPVLAERVREAAAEIGYRPNQMAAALKSGSSTAMIGLVIKDISNEFYAAITQGTAEVAAERGVQLITASSPE</sequence>
<evidence type="ECO:0000256" key="2">
    <source>
        <dbReference type="ARBA" id="ARBA00023125"/>
    </source>
</evidence>
<dbReference type="InterPro" id="IPR010982">
    <property type="entry name" value="Lambda_DNA-bd_dom_sf"/>
</dbReference>
<dbReference type="Pfam" id="PF00356">
    <property type="entry name" value="LacI"/>
    <property type="match status" value="1"/>
</dbReference>
<dbReference type="InterPro" id="IPR028082">
    <property type="entry name" value="Peripla_BP_I"/>
</dbReference>
<dbReference type="SUPFAM" id="SSF47413">
    <property type="entry name" value="lambda repressor-like DNA-binding domains"/>
    <property type="match status" value="1"/>
</dbReference>
<comment type="caution">
    <text evidence="5">The sequence shown here is derived from an EMBL/GenBank/DDBJ whole genome shotgun (WGS) entry which is preliminary data.</text>
</comment>
<keyword evidence="1" id="KW-0805">Transcription regulation</keyword>
<dbReference type="GO" id="GO:0000976">
    <property type="term" value="F:transcription cis-regulatory region binding"/>
    <property type="evidence" value="ECO:0007669"/>
    <property type="project" value="TreeGrafter"/>
</dbReference>
<evidence type="ECO:0000256" key="1">
    <source>
        <dbReference type="ARBA" id="ARBA00023015"/>
    </source>
</evidence>
<protein>
    <submittedName>
        <fullName evidence="5">LacI family transcriptional regulator</fullName>
    </submittedName>
</protein>